<name>A0A1Q2MEV4_9BACT</name>
<dbReference type="GO" id="GO:0004177">
    <property type="term" value="F:aminopeptidase activity"/>
    <property type="evidence" value="ECO:0007669"/>
    <property type="project" value="UniProtKB-KW"/>
</dbReference>
<dbReference type="STRING" id="1851148.SMSP2_01599"/>
<dbReference type="InterPro" id="IPR007484">
    <property type="entry name" value="Peptidase_M28"/>
</dbReference>
<dbReference type="GO" id="GO:0006508">
    <property type="term" value="P:proteolysis"/>
    <property type="evidence" value="ECO:0007669"/>
    <property type="project" value="InterPro"/>
</dbReference>
<dbReference type="NCBIfam" id="TIGR02595">
    <property type="entry name" value="PEP_CTERM"/>
    <property type="match status" value="1"/>
</dbReference>
<dbReference type="PANTHER" id="PTHR12147">
    <property type="entry name" value="METALLOPEPTIDASE M28 FAMILY MEMBER"/>
    <property type="match status" value="1"/>
</dbReference>
<reference evidence="4" key="1">
    <citation type="submission" date="2017-02" db="EMBL/GenBank/DDBJ databases">
        <title>Comparative genomics and description of representatives of a novel lineage of planctomycetes thriving in anoxic sediments.</title>
        <authorList>
            <person name="Spring S."/>
            <person name="Bunk B."/>
            <person name="Sproer C."/>
        </authorList>
    </citation>
    <scope>NUCLEOTIDE SEQUENCE [LARGE SCALE GENOMIC DNA]</scope>
    <source>
        <strain evidence="4">SM-Chi-D1</strain>
    </source>
</reference>
<evidence type="ECO:0000259" key="2">
    <source>
        <dbReference type="Pfam" id="PF04389"/>
    </source>
</evidence>
<gene>
    <name evidence="3" type="ORF">SMSP2_01599</name>
</gene>
<keyword evidence="4" id="KW-1185">Reference proteome</keyword>
<dbReference type="KEGG" id="pbas:SMSP2_01599"/>
<dbReference type="Proteomes" id="UP000188181">
    <property type="component" value="Chromosome"/>
</dbReference>
<dbReference type="EMBL" id="CP019646">
    <property type="protein sequence ID" value="AQQ71233.1"/>
    <property type="molecule type" value="Genomic_DNA"/>
</dbReference>
<accession>A0A1Q2MEV4</accession>
<dbReference type="OrthoDB" id="9762302at2"/>
<evidence type="ECO:0000313" key="4">
    <source>
        <dbReference type="Proteomes" id="UP000188181"/>
    </source>
</evidence>
<keyword evidence="1" id="KW-0732">Signal</keyword>
<proteinExistence type="predicted"/>
<protein>
    <submittedName>
        <fullName evidence="3">Bacterial leucyl aminopeptidase</fullName>
        <ecNumber evidence="3">3.4.11.10</ecNumber>
    </submittedName>
</protein>
<dbReference type="AlphaFoldDB" id="A0A1Q2MEV4"/>
<feature type="chain" id="PRO_5012523950" evidence="1">
    <location>
        <begin position="22"/>
        <end position="391"/>
    </location>
</feature>
<evidence type="ECO:0000256" key="1">
    <source>
        <dbReference type="SAM" id="SignalP"/>
    </source>
</evidence>
<dbReference type="InterPro" id="IPR045175">
    <property type="entry name" value="M28_fam"/>
</dbReference>
<feature type="signal peptide" evidence="1">
    <location>
        <begin position="1"/>
        <end position="21"/>
    </location>
</feature>
<dbReference type="SUPFAM" id="SSF53187">
    <property type="entry name" value="Zn-dependent exopeptidases"/>
    <property type="match status" value="1"/>
</dbReference>
<dbReference type="Gene3D" id="3.40.630.10">
    <property type="entry name" value="Zn peptidases"/>
    <property type="match status" value="1"/>
</dbReference>
<dbReference type="GO" id="GO:0008235">
    <property type="term" value="F:metalloexopeptidase activity"/>
    <property type="evidence" value="ECO:0007669"/>
    <property type="project" value="InterPro"/>
</dbReference>
<dbReference type="InterPro" id="IPR013424">
    <property type="entry name" value="Ice-binding_C"/>
</dbReference>
<keyword evidence="3" id="KW-0378">Hydrolase</keyword>
<feature type="domain" description="Peptidase M28" evidence="2">
    <location>
        <begin position="129"/>
        <end position="330"/>
    </location>
</feature>
<evidence type="ECO:0000313" key="3">
    <source>
        <dbReference type="EMBL" id="AQQ71233.1"/>
    </source>
</evidence>
<sequence precursor="true">MVLPRHLSLCLAVCAFVSATAFTEYNSEINTAIEEIRQANNFTAALDSYQDYLIGSSAAPDPLNIQRVSGTDYDRPGQMRGFYSDNGIWKPTQGHLDSRSFIYNTLGSMNLHSVSYQDVTADGYSNARNIIGRINGKDTSKAVVIGAHYDATAQRSSDSQRYNYGGSDNATGVAGVLEIARVLSQSKYEFDYCIEFVLFDTEESRDGWGVGSSHYAANSQDTIAGMASLDMIGYNHNAENTAKLFRKSSEYGGEFISVMESVIDDYQLGLNAKTGTSEWSDHNAFDIDNAGLLIEDVDGGFPPYNPYYHKYEDYIINENYDYNLSYEANIANGSVQMYNGIQYIDMQYAAEMTKLALGWAAYSANLTVVPEPAAILILGLGSLILRRRKSA</sequence>
<dbReference type="EC" id="3.4.11.10" evidence="3"/>
<organism evidence="3 4">
    <name type="scientific">Limihaloglobus sulfuriphilus</name>
    <dbReference type="NCBI Taxonomy" id="1851148"/>
    <lineage>
        <taxon>Bacteria</taxon>
        <taxon>Pseudomonadati</taxon>
        <taxon>Planctomycetota</taxon>
        <taxon>Phycisphaerae</taxon>
        <taxon>Sedimentisphaerales</taxon>
        <taxon>Sedimentisphaeraceae</taxon>
        <taxon>Limihaloglobus</taxon>
    </lineage>
</organism>
<dbReference type="PANTHER" id="PTHR12147:SF26">
    <property type="entry name" value="PEPTIDASE M28 DOMAIN-CONTAINING PROTEIN"/>
    <property type="match status" value="1"/>
</dbReference>
<keyword evidence="3" id="KW-0645">Protease</keyword>
<dbReference type="RefSeq" id="WP_146683429.1">
    <property type="nucleotide sequence ID" value="NZ_CP019646.1"/>
</dbReference>
<dbReference type="Pfam" id="PF04389">
    <property type="entry name" value="Peptidase_M28"/>
    <property type="match status" value="1"/>
</dbReference>
<keyword evidence="3" id="KW-0031">Aminopeptidase</keyword>